<comment type="caution">
    <text evidence="2">The sequence shown here is derived from an EMBL/GenBank/DDBJ whole genome shotgun (WGS) entry which is preliminary data.</text>
</comment>
<name>A0A8S1P8V1_9CILI</name>
<protein>
    <submittedName>
        <fullName evidence="2">Uncharacterized protein</fullName>
    </submittedName>
</protein>
<dbReference type="Proteomes" id="UP000692954">
    <property type="component" value="Unassembled WGS sequence"/>
</dbReference>
<keyword evidence="1" id="KW-1133">Transmembrane helix</keyword>
<accession>A0A8S1P8V1</accession>
<organism evidence="2 3">
    <name type="scientific">Paramecium sonneborni</name>
    <dbReference type="NCBI Taxonomy" id="65129"/>
    <lineage>
        <taxon>Eukaryota</taxon>
        <taxon>Sar</taxon>
        <taxon>Alveolata</taxon>
        <taxon>Ciliophora</taxon>
        <taxon>Intramacronucleata</taxon>
        <taxon>Oligohymenophorea</taxon>
        <taxon>Peniculida</taxon>
        <taxon>Parameciidae</taxon>
        <taxon>Paramecium</taxon>
    </lineage>
</organism>
<gene>
    <name evidence="2" type="ORF">PSON_ATCC_30995.1.T0720049</name>
</gene>
<evidence type="ECO:0000256" key="1">
    <source>
        <dbReference type="SAM" id="Phobius"/>
    </source>
</evidence>
<keyword evidence="1" id="KW-0812">Transmembrane</keyword>
<evidence type="ECO:0000313" key="3">
    <source>
        <dbReference type="Proteomes" id="UP000692954"/>
    </source>
</evidence>
<reference evidence="2" key="1">
    <citation type="submission" date="2021-01" db="EMBL/GenBank/DDBJ databases">
        <authorList>
            <consortium name="Genoscope - CEA"/>
            <person name="William W."/>
        </authorList>
    </citation>
    <scope>NUCLEOTIDE SEQUENCE</scope>
</reference>
<sequence length="96" mass="11067">MLLIFFQLCCLSLGYFVYKPFTTVQSGPCDTTSNILQIPNSLLGPAYKQFTVEGWFKKDSLLSTSRNLLFLIVIFIWLLLQMNNQKCRVVIQLKIV</sequence>
<keyword evidence="3" id="KW-1185">Reference proteome</keyword>
<keyword evidence="1" id="KW-0472">Membrane</keyword>
<dbReference type="EMBL" id="CAJJDN010000072">
    <property type="protein sequence ID" value="CAD8099499.1"/>
    <property type="molecule type" value="Genomic_DNA"/>
</dbReference>
<feature type="transmembrane region" description="Helical" evidence="1">
    <location>
        <begin position="61"/>
        <end position="80"/>
    </location>
</feature>
<proteinExistence type="predicted"/>
<dbReference type="AlphaFoldDB" id="A0A8S1P8V1"/>
<evidence type="ECO:0000313" key="2">
    <source>
        <dbReference type="EMBL" id="CAD8099499.1"/>
    </source>
</evidence>